<name>A0A6G1QGD2_CHAAH</name>
<dbReference type="EMBL" id="CM015728">
    <property type="protein sequence ID" value="KAF3701615.1"/>
    <property type="molecule type" value="Genomic_DNA"/>
</dbReference>
<accession>A0A6G1QGD2</accession>
<reference evidence="2" key="2">
    <citation type="submission" date="2019-02" db="EMBL/GenBank/DDBJ databases">
        <title>Opniocepnalus argus Var Kimnra genome.</title>
        <authorList>
            <person name="Zhou C."/>
            <person name="Xiao S."/>
        </authorList>
    </citation>
    <scope>NUCLEOTIDE SEQUENCE [LARGE SCALE GENOMIC DNA]</scope>
</reference>
<proteinExistence type="predicted"/>
<dbReference type="AlphaFoldDB" id="A0A6G1QGD2"/>
<evidence type="ECO:0000313" key="2">
    <source>
        <dbReference type="Proteomes" id="UP000503349"/>
    </source>
</evidence>
<dbReference type="Proteomes" id="UP000503349">
    <property type="component" value="Chromosome 17"/>
</dbReference>
<gene>
    <name evidence="1" type="ORF">EXN66_Car017303</name>
</gene>
<organism evidence="1 2">
    <name type="scientific">Channa argus</name>
    <name type="common">Northern snakehead</name>
    <name type="synonym">Ophicephalus argus</name>
    <dbReference type="NCBI Taxonomy" id="215402"/>
    <lineage>
        <taxon>Eukaryota</taxon>
        <taxon>Metazoa</taxon>
        <taxon>Chordata</taxon>
        <taxon>Craniata</taxon>
        <taxon>Vertebrata</taxon>
        <taxon>Euteleostomi</taxon>
        <taxon>Actinopterygii</taxon>
        <taxon>Neopterygii</taxon>
        <taxon>Teleostei</taxon>
        <taxon>Neoteleostei</taxon>
        <taxon>Acanthomorphata</taxon>
        <taxon>Anabantaria</taxon>
        <taxon>Anabantiformes</taxon>
        <taxon>Channoidei</taxon>
        <taxon>Channidae</taxon>
        <taxon>Channa</taxon>
    </lineage>
</organism>
<sequence>MFYLNSDEAPSHLFILTAAWTKLHHVSKNKKKMLRIVKSNNTSPKYEDIISKSVLTCSGSPAVYQLMPKKEKIGTLT</sequence>
<evidence type="ECO:0000313" key="1">
    <source>
        <dbReference type="EMBL" id="KAF3701615.1"/>
    </source>
</evidence>
<protein>
    <submittedName>
        <fullName evidence="1">Uncharacterized protein</fullName>
    </submittedName>
</protein>
<reference evidence="1 2" key="1">
    <citation type="submission" date="2019-02" db="EMBL/GenBank/DDBJ databases">
        <title>Opniocepnalus argus genome.</title>
        <authorList>
            <person name="Zhou C."/>
            <person name="Xiao S."/>
        </authorList>
    </citation>
    <scope>NUCLEOTIDE SEQUENCE [LARGE SCALE GENOMIC DNA]</scope>
    <source>
        <strain evidence="1">OARG1902GOOAL</strain>
        <tissue evidence="1">Muscle</tissue>
    </source>
</reference>
<keyword evidence="2" id="KW-1185">Reference proteome</keyword>